<dbReference type="Proteomes" id="UP001295740">
    <property type="component" value="Unassembled WGS sequence"/>
</dbReference>
<feature type="region of interest" description="Disordered" evidence="1">
    <location>
        <begin position="126"/>
        <end position="153"/>
    </location>
</feature>
<sequence length="483" mass="53888">MSSSTGLGRTRSLRKPASRGSELGQKESTTTRNEARVVSPSRLPSRKLDYRQTSLGSILQQIVDQSRRQCHLRDHKALRQGRLHASSAAVDDNIYSSVEPHSQHHPTEVFRRAIFDSSTKRAAIGTFTREIDRHEPYRRNNSPPTIPPLDNKLDLDTHFRDINETANPLTDARAHAVPIRDPNTTTTTPFPQTPQHYSPAKTHAPKPLTSTFLAPPSPSKLPTNVAISAETSRLQAELLQLSLLHRDAGAVDAEWHASARHKLGARFKRLARDEEGVRALEREGVEARGLGALVRWGGGGDDGRGGGKNTRGMGLDEKVQILDQVLTGVWTLSEPEGRYQRTGRAFEIWANRMAAILDAQRSGDIDALVQGDEVLFLSELDKTWKRDCAGLVRKLDSWRRALRELGDVEEAGDGQQQQQRSGLARAVGGCRSLVHDMLAELSVMEQIELDATRAEDEWIERMNTELTHDDTQREDVPLWKLLI</sequence>
<feature type="compositionally biased region" description="Basic and acidic residues" evidence="1">
    <location>
        <begin position="129"/>
        <end position="138"/>
    </location>
</feature>
<name>A0AAI8VS27_9PEZI</name>
<feature type="region of interest" description="Disordered" evidence="1">
    <location>
        <begin position="179"/>
        <end position="204"/>
    </location>
</feature>
<keyword evidence="3" id="KW-1185">Reference proteome</keyword>
<feature type="region of interest" description="Disordered" evidence="1">
    <location>
        <begin position="1"/>
        <end position="45"/>
    </location>
</feature>
<accession>A0AAI8VS27</accession>
<evidence type="ECO:0000256" key="1">
    <source>
        <dbReference type="SAM" id="MobiDB-lite"/>
    </source>
</evidence>
<proteinExistence type="predicted"/>
<dbReference type="AlphaFoldDB" id="A0AAI8VS27"/>
<reference evidence="2" key="1">
    <citation type="submission" date="2023-10" db="EMBL/GenBank/DDBJ databases">
        <authorList>
            <person name="Hackl T."/>
        </authorList>
    </citation>
    <scope>NUCLEOTIDE SEQUENCE</scope>
</reference>
<protein>
    <submittedName>
        <fullName evidence="2">Uu.00g059420.m01.CDS01</fullName>
    </submittedName>
</protein>
<evidence type="ECO:0000313" key="3">
    <source>
        <dbReference type="Proteomes" id="UP001295740"/>
    </source>
</evidence>
<feature type="compositionally biased region" description="Low complexity" evidence="1">
    <location>
        <begin position="182"/>
        <end position="194"/>
    </location>
</feature>
<dbReference type="EMBL" id="CAUWAG010000013">
    <property type="protein sequence ID" value="CAJ2510042.1"/>
    <property type="molecule type" value="Genomic_DNA"/>
</dbReference>
<comment type="caution">
    <text evidence="2">The sequence shown here is derived from an EMBL/GenBank/DDBJ whole genome shotgun (WGS) entry which is preliminary data.</text>
</comment>
<organism evidence="2 3">
    <name type="scientific">Anthostomella pinea</name>
    <dbReference type="NCBI Taxonomy" id="933095"/>
    <lineage>
        <taxon>Eukaryota</taxon>
        <taxon>Fungi</taxon>
        <taxon>Dikarya</taxon>
        <taxon>Ascomycota</taxon>
        <taxon>Pezizomycotina</taxon>
        <taxon>Sordariomycetes</taxon>
        <taxon>Xylariomycetidae</taxon>
        <taxon>Xylariales</taxon>
        <taxon>Xylariaceae</taxon>
        <taxon>Anthostomella</taxon>
    </lineage>
</organism>
<gene>
    <name evidence="2" type="ORF">KHLLAP_LOCUS10510</name>
</gene>
<evidence type="ECO:0000313" key="2">
    <source>
        <dbReference type="EMBL" id="CAJ2510042.1"/>
    </source>
</evidence>